<organism evidence="8 9">
    <name type="scientific">Hymenochirus boettgeri</name>
    <name type="common">Congo dwarf clawed frog</name>
    <dbReference type="NCBI Taxonomy" id="247094"/>
    <lineage>
        <taxon>Eukaryota</taxon>
        <taxon>Metazoa</taxon>
        <taxon>Chordata</taxon>
        <taxon>Craniata</taxon>
        <taxon>Vertebrata</taxon>
        <taxon>Euteleostomi</taxon>
        <taxon>Amphibia</taxon>
        <taxon>Batrachia</taxon>
        <taxon>Anura</taxon>
        <taxon>Pipoidea</taxon>
        <taxon>Pipidae</taxon>
        <taxon>Pipinae</taxon>
        <taxon>Hymenochirus</taxon>
    </lineage>
</organism>
<dbReference type="OrthoDB" id="6126851at2759"/>
<dbReference type="PANTHER" id="PTHR28624:SF1">
    <property type="entry name" value="MITOCHONDRIAL POTASSIUM CHANNEL"/>
    <property type="match status" value="1"/>
</dbReference>
<evidence type="ECO:0000259" key="7">
    <source>
        <dbReference type="PROSITE" id="PS50950"/>
    </source>
</evidence>
<feature type="region of interest" description="Disordered" evidence="6">
    <location>
        <begin position="192"/>
        <end position="217"/>
    </location>
</feature>
<evidence type="ECO:0000256" key="1">
    <source>
        <dbReference type="ARBA" id="ARBA00022723"/>
    </source>
</evidence>
<evidence type="ECO:0000256" key="6">
    <source>
        <dbReference type="SAM" id="MobiDB-lite"/>
    </source>
</evidence>
<evidence type="ECO:0000313" key="9">
    <source>
        <dbReference type="Proteomes" id="UP000812440"/>
    </source>
</evidence>
<dbReference type="PROSITE" id="PS50950">
    <property type="entry name" value="ZF_THAP"/>
    <property type="match status" value="1"/>
</dbReference>
<dbReference type="PANTHER" id="PTHR28624">
    <property type="entry name" value="COILED-COIL DOMAIN-CONTAINING PROTEIN 51"/>
    <property type="match status" value="1"/>
</dbReference>
<dbReference type="Proteomes" id="UP000812440">
    <property type="component" value="Chromosome 1"/>
</dbReference>
<accession>A0A8T2KJC9</accession>
<evidence type="ECO:0000256" key="5">
    <source>
        <dbReference type="PROSITE-ProRule" id="PRU00309"/>
    </source>
</evidence>
<gene>
    <name evidence="8" type="ORF">GDO86_002262</name>
</gene>
<comment type="caution">
    <text evidence="8">The sequence shown here is derived from an EMBL/GenBank/DDBJ whole genome shotgun (WGS) entry which is preliminary data.</text>
</comment>
<proteinExistence type="predicted"/>
<dbReference type="SUPFAM" id="SSF57716">
    <property type="entry name" value="Glucocorticoid receptor-like (DNA-binding domain)"/>
    <property type="match status" value="1"/>
</dbReference>
<dbReference type="AlphaFoldDB" id="A0A8T2KJC9"/>
<dbReference type="InterPro" id="IPR006612">
    <property type="entry name" value="THAP_Znf"/>
</dbReference>
<evidence type="ECO:0000256" key="3">
    <source>
        <dbReference type="ARBA" id="ARBA00022833"/>
    </source>
</evidence>
<dbReference type="InterPro" id="IPR037660">
    <property type="entry name" value="CCDC51"/>
</dbReference>
<keyword evidence="1" id="KW-0479">Metal-binding</keyword>
<evidence type="ECO:0000256" key="4">
    <source>
        <dbReference type="ARBA" id="ARBA00023125"/>
    </source>
</evidence>
<sequence length="693" mass="79035">MSQKVLDGKKNEVYRLCSSHFTEDCYMINGNKRILKPSAVPTIFPNTSFQQPLHTVTTIHPLNRPGIQSNTEKASILHLPTASTVVRIVSRLRSVHTQTDVNVFQHDQYCNTEHWFNKKNACTQTASAQENDQLLDDANFVAAHTTSCASSAFHTTPLDRRFGKKTRGSLFGKRFSDTILVSPISQKTAKLDDVGDTSSEESFQEVHDSEDIPYEPSESTCNTNVSFQYENQSCENRNYLSERAKRCNASITDVTKYVKGSMIAVRLTCEHKHQSLFWRSQPMENNIAVGNVQMAASILYSGSSFTKVSELFSIFGILAISQASYCHYQKSYLFPAIDYEWQKEVRDIQSNMHDKAIVVAGDCTVSRPIKQTKFCTYTLMDALTKKIVHFSIDQFGPGKTMDEIKKTTFETCLDGVLKRNADVKIIATDRHDGIRKLVSTKYSHLSHQFDVRHICKSLKKRIVTASRLPGCAVLAKWVGPIIKHLWFITKTCNCNADLLIAKWLSLLHHIRNKHRFPSNSLYKKCEHKRLSELEQKHRPWFKETDKAYQQLCSIVNAPQLLNDLRHSNMLCHTADMEVYRNKMLKFRPKCISDGMDAMRARAVLSALSHNRNCNREQATIHCPKIRLIDLGGKCYNFPFKKQTKQRVAKPKMKDDHVRDIMRNTIDILSGEIRTERSPLSQYPVNIAAGGRPD</sequence>
<dbReference type="GO" id="GO:0008270">
    <property type="term" value="F:zinc ion binding"/>
    <property type="evidence" value="ECO:0007669"/>
    <property type="project" value="UniProtKB-KW"/>
</dbReference>
<keyword evidence="9" id="KW-1185">Reference proteome</keyword>
<feature type="domain" description="THAP-type" evidence="7">
    <location>
        <begin position="1"/>
        <end position="44"/>
    </location>
</feature>
<protein>
    <recommendedName>
        <fullName evidence="7">THAP-type domain-containing protein</fullName>
    </recommendedName>
</protein>
<keyword evidence="2 5" id="KW-0863">Zinc-finger</keyword>
<reference evidence="8" key="1">
    <citation type="thesis" date="2020" institute="ProQuest LLC" country="789 East Eisenhower Parkway, Ann Arbor, MI, USA">
        <title>Comparative Genomics and Chromosome Evolution.</title>
        <authorList>
            <person name="Mudd A.B."/>
        </authorList>
    </citation>
    <scope>NUCLEOTIDE SEQUENCE</scope>
    <source>
        <strain evidence="8">Female2</strain>
        <tissue evidence="8">Blood</tissue>
    </source>
</reference>
<dbReference type="EMBL" id="JAACNH010000001">
    <property type="protein sequence ID" value="KAG8456412.1"/>
    <property type="molecule type" value="Genomic_DNA"/>
</dbReference>
<name>A0A8T2KJC9_9PIPI</name>
<evidence type="ECO:0000313" key="8">
    <source>
        <dbReference type="EMBL" id="KAG8456412.1"/>
    </source>
</evidence>
<evidence type="ECO:0000256" key="2">
    <source>
        <dbReference type="ARBA" id="ARBA00022771"/>
    </source>
</evidence>
<keyword evidence="4 5" id="KW-0238">DNA-binding</keyword>
<dbReference type="EMBL" id="JAACNH010000001">
    <property type="protein sequence ID" value="KAG8456411.1"/>
    <property type="molecule type" value="Genomic_DNA"/>
</dbReference>
<dbReference type="Pfam" id="PF05485">
    <property type="entry name" value="THAP"/>
    <property type="match status" value="1"/>
</dbReference>
<dbReference type="GO" id="GO:0003677">
    <property type="term" value="F:DNA binding"/>
    <property type="evidence" value="ECO:0007669"/>
    <property type="project" value="UniProtKB-UniRule"/>
</dbReference>
<keyword evidence="3" id="KW-0862">Zinc</keyword>
<feature type="compositionally biased region" description="Acidic residues" evidence="6">
    <location>
        <begin position="194"/>
        <end position="203"/>
    </location>
</feature>